<dbReference type="EMBL" id="MPGH01000089">
    <property type="protein sequence ID" value="OLN87667.1"/>
    <property type="molecule type" value="Genomic_DNA"/>
</dbReference>
<feature type="transmembrane region" description="Helical" evidence="2">
    <location>
        <begin position="173"/>
        <end position="194"/>
    </location>
</feature>
<evidence type="ECO:0000256" key="2">
    <source>
        <dbReference type="SAM" id="Phobius"/>
    </source>
</evidence>
<comment type="caution">
    <text evidence="3">The sequence shown here is derived from an EMBL/GenBank/DDBJ whole genome shotgun (WGS) entry which is preliminary data.</text>
</comment>
<organism evidence="3 4">
    <name type="scientific">Colletotrichum chlorophyti</name>
    <dbReference type="NCBI Taxonomy" id="708187"/>
    <lineage>
        <taxon>Eukaryota</taxon>
        <taxon>Fungi</taxon>
        <taxon>Dikarya</taxon>
        <taxon>Ascomycota</taxon>
        <taxon>Pezizomycotina</taxon>
        <taxon>Sordariomycetes</taxon>
        <taxon>Hypocreomycetidae</taxon>
        <taxon>Glomerellales</taxon>
        <taxon>Glomerellaceae</taxon>
        <taxon>Colletotrichum</taxon>
    </lineage>
</organism>
<evidence type="ECO:0000313" key="4">
    <source>
        <dbReference type="Proteomes" id="UP000186583"/>
    </source>
</evidence>
<proteinExistence type="predicted"/>
<gene>
    <name evidence="3" type="ORF">CCHL11_05618</name>
</gene>
<keyword evidence="2" id="KW-0472">Membrane</keyword>
<dbReference type="OrthoDB" id="3210850at2759"/>
<keyword evidence="4" id="KW-1185">Reference proteome</keyword>
<dbReference type="PANTHER" id="PTHR38848">
    <property type="entry name" value="G-PROTEIN COUPLED RECEPTORS FAMILY 3 PROFILE DOMAIN-CONTAINING PROTEIN"/>
    <property type="match status" value="1"/>
</dbReference>
<keyword evidence="2" id="KW-1133">Transmembrane helix</keyword>
<evidence type="ECO:0000256" key="1">
    <source>
        <dbReference type="SAM" id="MobiDB-lite"/>
    </source>
</evidence>
<feature type="compositionally biased region" description="Acidic residues" evidence="1">
    <location>
        <begin position="387"/>
        <end position="396"/>
    </location>
</feature>
<feature type="region of interest" description="Disordered" evidence="1">
    <location>
        <begin position="323"/>
        <end position="438"/>
    </location>
</feature>
<accession>A0A1Q8RTK6</accession>
<feature type="transmembrane region" description="Helical" evidence="2">
    <location>
        <begin position="20"/>
        <end position="48"/>
    </location>
</feature>
<feature type="transmembrane region" description="Helical" evidence="2">
    <location>
        <begin position="136"/>
        <end position="153"/>
    </location>
</feature>
<sequence>MARRSINSEPESLAGKVISIIVAMISACLLASLFMVIMIYFFSFLFVFGTSILQFGFGTDLNFETCSAATFFCLGAYVSTKVGVIHGEDAETFHPQHIIRQTRTSRLKSKLYLFNSFGMLGKAICHSYCSRGTNRIAGIFVLIVIMNFIFRITHFENGICIIGMEQPVMMPLISFDAAVNVYLTILFLLPLLSLHSVKYSFWKPWTMDWRNHRIPRAPPNIRLRKLVVRTFIGSCCTLVIPGVILLISRLTEGFRNLTVLMILHGEIAWLCLLCCNTDSKDNIDPQSPSLLGFKALAYLLLVIFSALMINWITSPGQESTLRTLTRPSRGVSALSPDEAARVPLDPEGTSTRKAREQRRARTQTSLDLQPVRGPDDDEELGVREVKDDYDDMDRDDTESRHAGDESENTEAQQENGHSEYEYGRSSTSSRNSKQRGFA</sequence>
<dbReference type="Proteomes" id="UP000186583">
    <property type="component" value="Unassembled WGS sequence"/>
</dbReference>
<evidence type="ECO:0000313" key="3">
    <source>
        <dbReference type="EMBL" id="OLN87667.1"/>
    </source>
</evidence>
<protein>
    <submittedName>
        <fullName evidence="3">Uncharacterized protein</fullName>
    </submittedName>
</protein>
<dbReference type="PANTHER" id="PTHR38848:SF3">
    <property type="entry name" value="G-PROTEIN COUPLED RECEPTORS FAMILY 3 PROFILE DOMAIN-CONTAINING PROTEIN"/>
    <property type="match status" value="1"/>
</dbReference>
<feature type="transmembrane region" description="Helical" evidence="2">
    <location>
        <begin position="253"/>
        <end position="275"/>
    </location>
</feature>
<feature type="transmembrane region" description="Helical" evidence="2">
    <location>
        <begin position="226"/>
        <end position="247"/>
    </location>
</feature>
<reference evidence="3 4" key="1">
    <citation type="submission" date="2016-11" db="EMBL/GenBank/DDBJ databases">
        <title>Draft Genome Assembly of Colletotrichum chlorophyti a pathogen of herbaceous plants.</title>
        <authorList>
            <person name="Gan P."/>
            <person name="Narusaka M."/>
            <person name="Tsushima A."/>
            <person name="Narusaka Y."/>
            <person name="Takano Y."/>
            <person name="Shirasu K."/>
        </authorList>
    </citation>
    <scope>NUCLEOTIDE SEQUENCE [LARGE SCALE GENOMIC DNA]</scope>
    <source>
        <strain evidence="3 4">NTL11</strain>
    </source>
</reference>
<name>A0A1Q8RTK6_9PEZI</name>
<keyword evidence="2" id="KW-0812">Transmembrane</keyword>
<dbReference type="AlphaFoldDB" id="A0A1Q8RTK6"/>
<feature type="transmembrane region" description="Helical" evidence="2">
    <location>
        <begin position="295"/>
        <end position="313"/>
    </location>
</feature>
<dbReference type="PROSITE" id="PS51257">
    <property type="entry name" value="PROKAR_LIPOPROTEIN"/>
    <property type="match status" value="1"/>
</dbReference>